<dbReference type="SUPFAM" id="SSF56281">
    <property type="entry name" value="Metallo-hydrolase/oxidoreductase"/>
    <property type="match status" value="1"/>
</dbReference>
<evidence type="ECO:0000256" key="1">
    <source>
        <dbReference type="SAM" id="MobiDB-lite"/>
    </source>
</evidence>
<sequence length="40" mass="4804">MQTRLFDVLPDDTWFYPGHGDDSTLGEQKPHLEEWRSRGW</sequence>
<evidence type="ECO:0000313" key="3">
    <source>
        <dbReference type="Proteomes" id="UP000585638"/>
    </source>
</evidence>
<feature type="region of interest" description="Disordered" evidence="1">
    <location>
        <begin position="17"/>
        <end position="40"/>
    </location>
</feature>
<proteinExistence type="predicted"/>
<gene>
    <name evidence="2" type="ORF">BJ998_006065</name>
</gene>
<dbReference type="EMBL" id="JACHIR010000001">
    <property type="protein sequence ID" value="MBB5894869.1"/>
    <property type="molecule type" value="Genomic_DNA"/>
</dbReference>
<name>A0A7W9KLQ2_9PSEU</name>
<comment type="caution">
    <text evidence="2">The sequence shown here is derived from an EMBL/GenBank/DDBJ whole genome shotgun (WGS) entry which is preliminary data.</text>
</comment>
<evidence type="ECO:0000313" key="2">
    <source>
        <dbReference type="EMBL" id="MBB5894869.1"/>
    </source>
</evidence>
<protein>
    <submittedName>
        <fullName evidence="2">Glyoxylase-like metal-dependent hydrolase (Beta-lactamase superfamily II)</fullName>
    </submittedName>
</protein>
<dbReference type="InterPro" id="IPR036866">
    <property type="entry name" value="RibonucZ/Hydroxyglut_hydro"/>
</dbReference>
<dbReference type="AlphaFoldDB" id="A0A7W9KLQ2"/>
<dbReference type="Proteomes" id="UP000585638">
    <property type="component" value="Unassembled WGS sequence"/>
</dbReference>
<keyword evidence="3" id="KW-1185">Reference proteome</keyword>
<keyword evidence="2" id="KW-0378">Hydrolase</keyword>
<reference evidence="2 3" key="1">
    <citation type="submission" date="2020-08" db="EMBL/GenBank/DDBJ databases">
        <title>Sequencing the genomes of 1000 actinobacteria strains.</title>
        <authorList>
            <person name="Klenk H.-P."/>
        </authorList>
    </citation>
    <scope>NUCLEOTIDE SEQUENCE [LARGE SCALE GENOMIC DNA]</scope>
    <source>
        <strain evidence="2 3">DSM 43851</strain>
    </source>
</reference>
<organism evidence="2 3">
    <name type="scientific">Kutzneria kofuensis</name>
    <dbReference type="NCBI Taxonomy" id="103725"/>
    <lineage>
        <taxon>Bacteria</taxon>
        <taxon>Bacillati</taxon>
        <taxon>Actinomycetota</taxon>
        <taxon>Actinomycetes</taxon>
        <taxon>Pseudonocardiales</taxon>
        <taxon>Pseudonocardiaceae</taxon>
        <taxon>Kutzneria</taxon>
    </lineage>
</organism>
<accession>A0A7W9KLQ2</accession>
<dbReference type="GO" id="GO:0016787">
    <property type="term" value="F:hydrolase activity"/>
    <property type="evidence" value="ECO:0007669"/>
    <property type="project" value="UniProtKB-KW"/>
</dbReference>
<feature type="compositionally biased region" description="Basic and acidic residues" evidence="1">
    <location>
        <begin position="28"/>
        <end position="40"/>
    </location>
</feature>